<keyword evidence="1" id="KW-0472">Membrane</keyword>
<keyword evidence="3" id="KW-1185">Reference proteome</keyword>
<dbReference type="EMBL" id="PVYX01000002">
    <property type="protein sequence ID" value="PRX53623.1"/>
    <property type="molecule type" value="Genomic_DNA"/>
</dbReference>
<dbReference type="OrthoDB" id="6678638at2"/>
<accession>A0A2T0M814</accession>
<dbReference type="RefSeq" id="WP_106144980.1">
    <property type="nucleotide sequence ID" value="NZ_PVYX01000002.1"/>
</dbReference>
<name>A0A2T0M814_9FLAO</name>
<feature type="transmembrane region" description="Helical" evidence="1">
    <location>
        <begin position="50"/>
        <end position="71"/>
    </location>
</feature>
<evidence type="ECO:0000313" key="3">
    <source>
        <dbReference type="Proteomes" id="UP000237640"/>
    </source>
</evidence>
<feature type="transmembrane region" description="Helical" evidence="1">
    <location>
        <begin position="12"/>
        <end position="38"/>
    </location>
</feature>
<comment type="caution">
    <text evidence="2">The sequence shown here is derived from an EMBL/GenBank/DDBJ whole genome shotgun (WGS) entry which is preliminary data.</text>
</comment>
<evidence type="ECO:0000256" key="1">
    <source>
        <dbReference type="SAM" id="Phobius"/>
    </source>
</evidence>
<sequence length="171" mass="19414">MNNRPSFIKKIIVPNLTVLLFVVVGIWVLSAILILVFLDDWESRGTFGDLFGAVNALFSGMAFAGLLYTIILQKQDINLQREEIIANRLELKKSAKAQQNSEKALKEQVEQMKITSKLNALNTIINFYNLQISNPNNSEEIISKSREKRRKAIKEIDALIDWVGDDDYDGN</sequence>
<protein>
    <submittedName>
        <fullName evidence="2">Uncharacterized protein</fullName>
    </submittedName>
</protein>
<proteinExistence type="predicted"/>
<dbReference type="AlphaFoldDB" id="A0A2T0M814"/>
<keyword evidence="1" id="KW-0812">Transmembrane</keyword>
<organism evidence="2 3">
    <name type="scientific">Flagellimonas meridianipacifica</name>
    <dbReference type="NCBI Taxonomy" id="1080225"/>
    <lineage>
        <taxon>Bacteria</taxon>
        <taxon>Pseudomonadati</taxon>
        <taxon>Bacteroidota</taxon>
        <taxon>Flavobacteriia</taxon>
        <taxon>Flavobacteriales</taxon>
        <taxon>Flavobacteriaceae</taxon>
        <taxon>Flagellimonas</taxon>
    </lineage>
</organism>
<dbReference type="Proteomes" id="UP000237640">
    <property type="component" value="Unassembled WGS sequence"/>
</dbReference>
<gene>
    <name evidence="2" type="ORF">CLV81_2008</name>
</gene>
<evidence type="ECO:0000313" key="2">
    <source>
        <dbReference type="EMBL" id="PRX53623.1"/>
    </source>
</evidence>
<keyword evidence="1" id="KW-1133">Transmembrane helix</keyword>
<reference evidence="2 3" key="1">
    <citation type="submission" date="2018-03" db="EMBL/GenBank/DDBJ databases">
        <title>Genomic Encyclopedia of Archaeal and Bacterial Type Strains, Phase II (KMG-II): from individual species to whole genera.</title>
        <authorList>
            <person name="Goeker M."/>
        </authorList>
    </citation>
    <scope>NUCLEOTIDE SEQUENCE [LARGE SCALE GENOMIC DNA]</scope>
    <source>
        <strain evidence="2 3">DSM 25027</strain>
    </source>
</reference>